<evidence type="ECO:0000313" key="3">
    <source>
        <dbReference type="Proteomes" id="UP000324222"/>
    </source>
</evidence>
<accession>A0A5B7IN31</accession>
<comment type="caution">
    <text evidence="2">The sequence shown here is derived from an EMBL/GenBank/DDBJ whole genome shotgun (WGS) entry which is preliminary data.</text>
</comment>
<proteinExistence type="predicted"/>
<protein>
    <submittedName>
        <fullName evidence="2">Uncharacterized protein</fullName>
    </submittedName>
</protein>
<feature type="compositionally biased region" description="Basic and acidic residues" evidence="1">
    <location>
        <begin position="16"/>
        <end position="28"/>
    </location>
</feature>
<dbReference type="EMBL" id="VSRR010059101">
    <property type="protein sequence ID" value="MPC82198.1"/>
    <property type="molecule type" value="Genomic_DNA"/>
</dbReference>
<name>A0A5B7IN31_PORTR</name>
<evidence type="ECO:0000313" key="2">
    <source>
        <dbReference type="EMBL" id="MPC82198.1"/>
    </source>
</evidence>
<keyword evidence="3" id="KW-1185">Reference proteome</keyword>
<gene>
    <name evidence="2" type="ORF">E2C01_076845</name>
</gene>
<dbReference type="Proteomes" id="UP000324222">
    <property type="component" value="Unassembled WGS sequence"/>
</dbReference>
<feature type="region of interest" description="Disordered" evidence="1">
    <location>
        <begin position="16"/>
        <end position="39"/>
    </location>
</feature>
<reference evidence="2 3" key="1">
    <citation type="submission" date="2019-05" db="EMBL/GenBank/DDBJ databases">
        <title>Another draft genome of Portunus trituberculatus and its Hox gene families provides insights of decapod evolution.</title>
        <authorList>
            <person name="Jeong J.-H."/>
            <person name="Song I."/>
            <person name="Kim S."/>
            <person name="Choi T."/>
            <person name="Kim D."/>
            <person name="Ryu S."/>
            <person name="Kim W."/>
        </authorList>
    </citation>
    <scope>NUCLEOTIDE SEQUENCE [LARGE SCALE GENOMIC DNA]</scope>
    <source>
        <tissue evidence="2">Muscle</tissue>
    </source>
</reference>
<evidence type="ECO:0000256" key="1">
    <source>
        <dbReference type="SAM" id="MobiDB-lite"/>
    </source>
</evidence>
<sequence length="61" mass="7558">MEREGVWRCIVRGKEEDEEKKKEEKEKKDEEEEEVEEKNLSTRFYKRYVLSLVYNTRKDGE</sequence>
<dbReference type="AlphaFoldDB" id="A0A5B7IN31"/>
<organism evidence="2 3">
    <name type="scientific">Portunus trituberculatus</name>
    <name type="common">Swimming crab</name>
    <name type="synonym">Neptunus trituberculatus</name>
    <dbReference type="NCBI Taxonomy" id="210409"/>
    <lineage>
        <taxon>Eukaryota</taxon>
        <taxon>Metazoa</taxon>
        <taxon>Ecdysozoa</taxon>
        <taxon>Arthropoda</taxon>
        <taxon>Crustacea</taxon>
        <taxon>Multicrustacea</taxon>
        <taxon>Malacostraca</taxon>
        <taxon>Eumalacostraca</taxon>
        <taxon>Eucarida</taxon>
        <taxon>Decapoda</taxon>
        <taxon>Pleocyemata</taxon>
        <taxon>Brachyura</taxon>
        <taxon>Eubrachyura</taxon>
        <taxon>Portunoidea</taxon>
        <taxon>Portunidae</taxon>
        <taxon>Portuninae</taxon>
        <taxon>Portunus</taxon>
    </lineage>
</organism>